<evidence type="ECO:0000313" key="4">
    <source>
        <dbReference type="Proteomes" id="UP000230750"/>
    </source>
</evidence>
<evidence type="ECO:0000313" key="3">
    <source>
        <dbReference type="EMBL" id="PIK39902.1"/>
    </source>
</evidence>
<dbReference type="PANTHER" id="PTHR45901">
    <property type="entry name" value="PROTEIN CBG12474"/>
    <property type="match status" value="1"/>
</dbReference>
<evidence type="ECO:0000256" key="1">
    <source>
        <dbReference type="PROSITE-ProRule" id="PRU00152"/>
    </source>
</evidence>
<evidence type="ECO:0000259" key="2">
    <source>
        <dbReference type="PROSITE" id="PS50095"/>
    </source>
</evidence>
<dbReference type="AlphaFoldDB" id="A0A2G8JVZ4"/>
<dbReference type="InterPro" id="IPR052970">
    <property type="entry name" value="Inner_ear_hair_cell_LOXHD"/>
</dbReference>
<name>A0A2G8JVZ4_STIJA</name>
<dbReference type="Proteomes" id="UP000230750">
    <property type="component" value="Unassembled WGS sequence"/>
</dbReference>
<protein>
    <submittedName>
        <fullName evidence="3">Putative lipoxygenase-likey domain-containing protein 1-like</fullName>
    </submittedName>
</protein>
<dbReference type="Gene3D" id="2.60.60.20">
    <property type="entry name" value="PLAT/LH2 domain"/>
    <property type="match status" value="2"/>
</dbReference>
<keyword evidence="4" id="KW-1185">Reference proteome</keyword>
<feature type="domain" description="PLAT" evidence="2">
    <location>
        <begin position="1"/>
        <end position="89"/>
    </location>
</feature>
<dbReference type="InterPro" id="IPR001024">
    <property type="entry name" value="PLAT/LH2_dom"/>
</dbReference>
<gene>
    <name evidence="3" type="ORF">BSL78_23251</name>
</gene>
<dbReference type="SUPFAM" id="SSF49723">
    <property type="entry name" value="Lipase/lipooxygenase domain (PLAT/LH2 domain)"/>
    <property type="match status" value="2"/>
</dbReference>
<organism evidence="3 4">
    <name type="scientific">Stichopus japonicus</name>
    <name type="common">Sea cucumber</name>
    <dbReference type="NCBI Taxonomy" id="307972"/>
    <lineage>
        <taxon>Eukaryota</taxon>
        <taxon>Metazoa</taxon>
        <taxon>Echinodermata</taxon>
        <taxon>Eleutherozoa</taxon>
        <taxon>Echinozoa</taxon>
        <taxon>Holothuroidea</taxon>
        <taxon>Aspidochirotacea</taxon>
        <taxon>Aspidochirotida</taxon>
        <taxon>Stichopodidae</taxon>
        <taxon>Apostichopus</taxon>
    </lineage>
</organism>
<dbReference type="SMART" id="SM00308">
    <property type="entry name" value="LH2"/>
    <property type="match status" value="1"/>
</dbReference>
<reference evidence="3 4" key="1">
    <citation type="journal article" date="2017" name="PLoS Biol.">
        <title>The sea cucumber genome provides insights into morphological evolution and visceral regeneration.</title>
        <authorList>
            <person name="Zhang X."/>
            <person name="Sun L."/>
            <person name="Yuan J."/>
            <person name="Sun Y."/>
            <person name="Gao Y."/>
            <person name="Zhang L."/>
            <person name="Li S."/>
            <person name="Dai H."/>
            <person name="Hamel J.F."/>
            <person name="Liu C."/>
            <person name="Yu Y."/>
            <person name="Liu S."/>
            <person name="Lin W."/>
            <person name="Guo K."/>
            <person name="Jin S."/>
            <person name="Xu P."/>
            <person name="Storey K.B."/>
            <person name="Huan P."/>
            <person name="Zhang T."/>
            <person name="Zhou Y."/>
            <person name="Zhang J."/>
            <person name="Lin C."/>
            <person name="Li X."/>
            <person name="Xing L."/>
            <person name="Huo D."/>
            <person name="Sun M."/>
            <person name="Wang L."/>
            <person name="Mercier A."/>
            <person name="Li F."/>
            <person name="Yang H."/>
            <person name="Xiang J."/>
        </authorList>
    </citation>
    <scope>NUCLEOTIDE SEQUENCE [LARGE SCALE GENOMIC DNA]</scope>
    <source>
        <strain evidence="3">Shaxun</strain>
        <tissue evidence="3">Muscle</tissue>
    </source>
</reference>
<accession>A0A2G8JVZ4</accession>
<dbReference type="STRING" id="307972.A0A2G8JVZ4"/>
<dbReference type="InterPro" id="IPR036392">
    <property type="entry name" value="PLAT/LH2_dom_sf"/>
</dbReference>
<dbReference type="PANTHER" id="PTHR45901:SF7">
    <property type="entry name" value="OXYGEN-REGULATED PROTEIN 1"/>
    <property type="match status" value="1"/>
</dbReference>
<feature type="domain" description="PLAT" evidence="2">
    <location>
        <begin position="99"/>
        <end position="214"/>
    </location>
</feature>
<dbReference type="PROSITE" id="PS50095">
    <property type="entry name" value="PLAT"/>
    <property type="match status" value="2"/>
</dbReference>
<dbReference type="EMBL" id="MRZV01001188">
    <property type="protein sequence ID" value="PIK39902.1"/>
    <property type="molecule type" value="Genomic_DNA"/>
</dbReference>
<comment type="caution">
    <text evidence="1">Lacks conserved residue(s) required for the propagation of feature annotation.</text>
</comment>
<dbReference type="OrthoDB" id="9895813at2759"/>
<dbReference type="Pfam" id="PF01477">
    <property type="entry name" value="PLAT"/>
    <property type="match status" value="2"/>
</dbReference>
<proteinExistence type="predicted"/>
<comment type="caution">
    <text evidence="3">The sequence shown here is derived from an EMBL/GenBank/DDBJ whole genome shotgun (WGS) entry which is preliminary data.</text>
</comment>
<sequence>MQPGCTMLQPPQPPTFDYVSTNMFELEAVSVQKLKSIVVEHDGTGAGAGWFCKEILVKESKDSKSEYIFRCDRWLDEGQDDKLIKRELVLTEKRKIKENDWHVYVTTGDDEKASLAGPVTLFVYGEKEHKEVNLNPVHEKGFSASSIEDFRINVGDIGKFSKVRIGHKNPSKENSWHLKSLQLVDKNSSTVHNFEVNRWLSPEEDDLDVWREFPIAQEGKKPANVIKYYIQVFTAVKLILTLSATSL</sequence>